<dbReference type="InterPro" id="IPR014913">
    <property type="entry name" value="YppE-like"/>
</dbReference>
<evidence type="ECO:0008006" key="3">
    <source>
        <dbReference type="Google" id="ProtNLM"/>
    </source>
</evidence>
<dbReference type="AlphaFoldDB" id="A0A917AYZ5"/>
<protein>
    <recommendedName>
        <fullName evidence="3">DUF1798 family protein</fullName>
    </recommendedName>
</protein>
<sequence>MTLRELTNEIKELIDQRHKMFISSEGPIDKKDHAFFNKVKEETKPMFELTHDWLREAEFFVKNRGVSVHPNQVKSTHENIEMLILHSYYLDVDKKRFKELHQSSHYVLDMVLTDIQKQEHPPS</sequence>
<evidence type="ECO:0000313" key="1">
    <source>
        <dbReference type="EMBL" id="GGF09675.1"/>
    </source>
</evidence>
<gene>
    <name evidence="1" type="ORF">GCM10010954_05180</name>
</gene>
<dbReference type="Proteomes" id="UP000660110">
    <property type="component" value="Unassembled WGS sequence"/>
</dbReference>
<proteinExistence type="predicted"/>
<dbReference type="Gene3D" id="1.20.120.440">
    <property type="entry name" value="YppE-like"/>
    <property type="match status" value="1"/>
</dbReference>
<name>A0A917AYZ5_HALAA</name>
<accession>A0A917AYZ5</accession>
<organism evidence="1 2">
    <name type="scientific">Halobacillus andaensis</name>
    <dbReference type="NCBI Taxonomy" id="1176239"/>
    <lineage>
        <taxon>Bacteria</taxon>
        <taxon>Bacillati</taxon>
        <taxon>Bacillota</taxon>
        <taxon>Bacilli</taxon>
        <taxon>Bacillales</taxon>
        <taxon>Bacillaceae</taxon>
        <taxon>Halobacillus</taxon>
    </lineage>
</organism>
<comment type="caution">
    <text evidence="1">The sequence shown here is derived from an EMBL/GenBank/DDBJ whole genome shotgun (WGS) entry which is preliminary data.</text>
</comment>
<reference evidence="1" key="2">
    <citation type="submission" date="2020-09" db="EMBL/GenBank/DDBJ databases">
        <authorList>
            <person name="Sun Q."/>
            <person name="Zhou Y."/>
        </authorList>
    </citation>
    <scope>NUCLEOTIDE SEQUENCE</scope>
    <source>
        <strain evidence="1">CGMCC 1.12153</strain>
    </source>
</reference>
<dbReference type="Pfam" id="PF08807">
    <property type="entry name" value="DUF1798"/>
    <property type="match status" value="1"/>
</dbReference>
<evidence type="ECO:0000313" key="2">
    <source>
        <dbReference type="Proteomes" id="UP000660110"/>
    </source>
</evidence>
<keyword evidence="2" id="KW-1185">Reference proteome</keyword>
<dbReference type="EMBL" id="BMEL01000001">
    <property type="protein sequence ID" value="GGF09675.1"/>
    <property type="molecule type" value="Genomic_DNA"/>
</dbReference>
<dbReference type="RefSeq" id="WP_188375896.1">
    <property type="nucleotide sequence ID" value="NZ_BMEL01000001.1"/>
</dbReference>
<dbReference type="SUPFAM" id="SSF140415">
    <property type="entry name" value="YppE-like"/>
    <property type="match status" value="1"/>
</dbReference>
<dbReference type="InterPro" id="IPR023351">
    <property type="entry name" value="YppE-like_sf"/>
</dbReference>
<reference evidence="1" key="1">
    <citation type="journal article" date="2014" name="Int. J. Syst. Evol. Microbiol.">
        <title>Complete genome sequence of Corynebacterium casei LMG S-19264T (=DSM 44701T), isolated from a smear-ripened cheese.</title>
        <authorList>
            <consortium name="US DOE Joint Genome Institute (JGI-PGF)"/>
            <person name="Walter F."/>
            <person name="Albersmeier A."/>
            <person name="Kalinowski J."/>
            <person name="Ruckert C."/>
        </authorList>
    </citation>
    <scope>NUCLEOTIDE SEQUENCE</scope>
    <source>
        <strain evidence="1">CGMCC 1.12153</strain>
    </source>
</reference>